<dbReference type="PANTHER" id="PTHR30001">
    <property type="entry name" value="RIBONUCLEASE"/>
    <property type="match status" value="1"/>
</dbReference>
<protein>
    <recommendedName>
        <fullName evidence="15">Ribonuclease E</fullName>
        <shortName evidence="15">RNase E</shortName>
        <ecNumber evidence="15">3.1.26.12</ecNumber>
    </recommendedName>
</protein>
<dbReference type="EC" id="3.1.26.12" evidence="15"/>
<keyword evidence="11 15" id="KW-0378">Hydrolase</keyword>
<feature type="compositionally biased region" description="Low complexity" evidence="16">
    <location>
        <begin position="930"/>
        <end position="941"/>
    </location>
</feature>
<comment type="cofactor">
    <cofactor evidence="15">
        <name>Mg(2+)</name>
        <dbReference type="ChEBI" id="CHEBI:18420"/>
    </cofactor>
    <text evidence="15">Binds 1 Mg(2+) ion per subunit.</text>
</comment>
<comment type="subunit">
    <text evidence="15">Component of the RNA degradosome, which is a multiprotein complex involved in RNA processing and mRNA degradation. Within the RNA degradosome, RNase E assembles into a homotetramer formed by a dimer of dimers.</text>
</comment>
<keyword evidence="4 15" id="KW-0997">Cell inner membrane</keyword>
<feature type="region of interest" description="Disordered" evidence="16">
    <location>
        <begin position="491"/>
        <end position="555"/>
    </location>
</feature>
<feature type="compositionally biased region" description="Basic and acidic residues" evidence="16">
    <location>
        <begin position="588"/>
        <end position="597"/>
    </location>
</feature>
<feature type="compositionally biased region" description="Basic and acidic residues" evidence="16">
    <location>
        <begin position="1019"/>
        <end position="1053"/>
    </location>
</feature>
<evidence type="ECO:0000256" key="12">
    <source>
        <dbReference type="ARBA" id="ARBA00022842"/>
    </source>
</evidence>
<dbReference type="RefSeq" id="WP_206642706.1">
    <property type="nucleotide sequence ID" value="NZ_CP071247.1"/>
</dbReference>
<keyword evidence="15" id="KW-0820">tRNA-binding</keyword>
<feature type="domain" description="S1 motif" evidence="17">
    <location>
        <begin position="39"/>
        <end position="120"/>
    </location>
</feature>
<evidence type="ECO:0000256" key="11">
    <source>
        <dbReference type="ARBA" id="ARBA00022801"/>
    </source>
</evidence>
<keyword evidence="19" id="KW-1185">Reference proteome</keyword>
<feature type="region of interest" description="Required for zinc-mediated homotetramerization and catalytic activity" evidence="15">
    <location>
        <begin position="404"/>
        <end position="407"/>
    </location>
</feature>
<feature type="compositionally biased region" description="Basic and acidic residues" evidence="16">
    <location>
        <begin position="781"/>
        <end position="799"/>
    </location>
</feature>
<dbReference type="InterPro" id="IPR004659">
    <property type="entry name" value="RNase_E/G"/>
</dbReference>
<feature type="binding site" evidence="15">
    <location>
        <position position="346"/>
    </location>
    <ligand>
        <name>Mg(2+)</name>
        <dbReference type="ChEBI" id="CHEBI:18420"/>
        <note>catalytic</note>
    </ligand>
</feature>
<comment type="catalytic activity">
    <reaction evidence="15">
        <text>Endonucleolytic cleavage of single-stranded RNA in A- and U-rich regions.</text>
        <dbReference type="EC" id="3.1.26.12"/>
    </reaction>
</comment>
<evidence type="ECO:0000256" key="14">
    <source>
        <dbReference type="ARBA" id="ARBA00023136"/>
    </source>
</evidence>
<feature type="compositionally biased region" description="Basic and acidic residues" evidence="16">
    <location>
        <begin position="889"/>
        <end position="924"/>
    </location>
</feature>
<organism evidence="18 19">
    <name type="scientific">Marinobacter salinisoli</name>
    <dbReference type="NCBI Taxonomy" id="2769486"/>
    <lineage>
        <taxon>Bacteria</taxon>
        <taxon>Pseudomonadati</taxon>
        <taxon>Pseudomonadota</taxon>
        <taxon>Gammaproteobacteria</taxon>
        <taxon>Pseudomonadales</taxon>
        <taxon>Marinobacteraceae</taxon>
        <taxon>Marinobacter</taxon>
    </lineage>
</organism>
<accession>A0ABX7MMP1</accession>
<feature type="binding site" evidence="15">
    <location>
        <position position="404"/>
    </location>
    <ligand>
        <name>Zn(2+)</name>
        <dbReference type="ChEBI" id="CHEBI:29105"/>
        <note>ligand shared between dimeric partners</note>
    </ligand>
</feature>
<feature type="compositionally biased region" description="Basic and acidic residues" evidence="16">
    <location>
        <begin position="605"/>
        <end position="646"/>
    </location>
</feature>
<evidence type="ECO:0000259" key="17">
    <source>
        <dbReference type="PROSITE" id="PS50126"/>
    </source>
</evidence>
<dbReference type="InterPro" id="IPR028878">
    <property type="entry name" value="RNase_E"/>
</dbReference>
<evidence type="ECO:0000256" key="4">
    <source>
        <dbReference type="ARBA" id="ARBA00022519"/>
    </source>
</evidence>
<dbReference type="EMBL" id="CP071247">
    <property type="protein sequence ID" value="QSP93481.1"/>
    <property type="molecule type" value="Genomic_DNA"/>
</dbReference>
<dbReference type="HAMAP" id="MF_00970">
    <property type="entry name" value="RNase_E"/>
    <property type="match status" value="1"/>
</dbReference>
<feature type="compositionally biased region" description="Low complexity" evidence="16">
    <location>
        <begin position="529"/>
        <end position="553"/>
    </location>
</feature>
<feature type="compositionally biased region" description="Basic and acidic residues" evidence="16">
    <location>
        <begin position="862"/>
        <end position="876"/>
    </location>
</feature>
<sequence length="1086" mass="119939">MKRMLINATHPEELRVALVDGQRLFDLDIESSSREQKKANIYKGRITRVEPSLEAAFVDFGAERHGFLPLKEISKEYFKKSPGQIEGKINIKDAVSEGQEVIVQVDKEERGNKGAALTTFISLAGRYLVLMPNNPRAGGISRRIEGEERTQLKEAMNDVQVPKSMGIIVRTAGIGRNTEELQWDLDYLVQFWEAITQAASERKAPFLIHQESNVIIRAVRDYLRQDIGEVLIDAANVYEDVLSFVRAVMPTFENKIKLYKDEIPLFSRYQIEGQIETAFEREVKLPSGGSIVIDPTEALVSIDINSSRATKGQDIEETALQTNLEAAEEIARQLRLRDMGGLIVIDFIDMTPAKHQREVEQKIREALEIDRARVQVGKISRFGLLEMSRQRLRPSLGETRSEVCPRCEGQGTIRGIESLALSIMRLIYEESSKEKTGEVRAVVPVSVATFLLNEKRKQLADIESLQKVSVVVVPVPNMETPHFEVLRLREDETTPEHVSSHQVALEYNEREEETLVTASPERPVREQAAVKAIRPKAPAPAATASEAAPAQAAEQETGLFRRLGRKIANFFGAEDEQPQEAQQQGSASREDRRNQHRQDRRKTRVARDDQRSGGKRSGSERRQGGQQSRTDDSRERNRNRSEDQSRKPQSRQSAEKGPESKSADGRKDGQSRGRNRNKQQREQKDNREQKGQQETAKKPASGEKQGAENKQRKPRRQRGRDGTPSEAPSTTPAERKNARSEKHQRDTQPEKPRSSDETAQTAVNEAPQPQQAQAPAPQEKPAAKEPAKAEKTEKTEKPEQTPTQKPSDQAPEAKPANTAESGEQKAAKTDETTKAPERAEKPRAQRRAKSEATGKNASQPKDGGDTKPRRSDDKAQDGAVAPEAPVKAEAPKTSERVDGNKARDEAAASKTATDKAKTPAKSEGDTDASAATAKTPAAEAKAPAREQAPEAKQQPAPAPKQEPVSDKAPSKPTAETDKTGAAEATQTVDTAKPAEGQTKEAPAKSSAPEPKPTAQEKPAAQEKPDPKPEKQEPAEKQQAKSAEKPTETSKPAEPDVPVTPGRAYNDPREVRKRQRAAEAAKKAGSN</sequence>
<reference evidence="18 19" key="1">
    <citation type="submission" date="2021-03" db="EMBL/GenBank/DDBJ databases">
        <title>Genome sequencing of Marinobacter sp. LPB0319.</title>
        <authorList>
            <person name="Kim J."/>
        </authorList>
    </citation>
    <scope>NUCLEOTIDE SEQUENCE [LARGE SCALE GENOMIC DNA]</scope>
    <source>
        <strain evidence="18 19">LPB0319</strain>
    </source>
</reference>
<keyword evidence="6 15" id="KW-0819">tRNA processing</keyword>
<dbReference type="NCBIfam" id="TIGR00757">
    <property type="entry name" value="RNaseEG"/>
    <property type="match status" value="1"/>
</dbReference>
<dbReference type="InterPro" id="IPR003029">
    <property type="entry name" value="S1_domain"/>
</dbReference>
<feature type="compositionally biased region" description="Basic and acidic residues" evidence="16">
    <location>
        <begin position="733"/>
        <end position="756"/>
    </location>
</feature>
<evidence type="ECO:0000256" key="3">
    <source>
        <dbReference type="ARBA" id="ARBA00022490"/>
    </source>
</evidence>
<dbReference type="Pfam" id="PF10150">
    <property type="entry name" value="RNase_E_G"/>
    <property type="match status" value="1"/>
</dbReference>
<keyword evidence="13 15" id="KW-0694">RNA-binding</keyword>
<evidence type="ECO:0000256" key="8">
    <source>
        <dbReference type="ARBA" id="ARBA00022723"/>
    </source>
</evidence>
<feature type="compositionally biased region" description="Basic and acidic residues" evidence="16">
    <location>
        <begin position="822"/>
        <end position="852"/>
    </location>
</feature>
<dbReference type="Proteomes" id="UP000663555">
    <property type="component" value="Chromosome"/>
</dbReference>
<feature type="compositionally biased region" description="Basic and acidic residues" evidence="16">
    <location>
        <begin position="653"/>
        <end position="671"/>
    </location>
</feature>
<dbReference type="CDD" id="cd04453">
    <property type="entry name" value="S1_RNase_E"/>
    <property type="match status" value="1"/>
</dbReference>
<feature type="compositionally biased region" description="Low complexity" evidence="16">
    <location>
        <begin position="879"/>
        <end position="888"/>
    </location>
</feature>
<proteinExistence type="inferred from homology"/>
<evidence type="ECO:0000256" key="1">
    <source>
        <dbReference type="ARBA" id="ARBA00005663"/>
    </source>
</evidence>
<comment type="cofactor">
    <cofactor evidence="15">
        <name>Zn(2+)</name>
        <dbReference type="ChEBI" id="CHEBI:29105"/>
    </cofactor>
    <text evidence="15">Binds 2 Zn(2+) ions per homotetramer.</text>
</comment>
<dbReference type="PROSITE" id="PS50126">
    <property type="entry name" value="S1"/>
    <property type="match status" value="1"/>
</dbReference>
<evidence type="ECO:0000256" key="10">
    <source>
        <dbReference type="ARBA" id="ARBA00022759"/>
    </source>
</evidence>
<keyword evidence="14 15" id="KW-0472">Membrane</keyword>
<evidence type="ECO:0000313" key="18">
    <source>
        <dbReference type="EMBL" id="QSP93481.1"/>
    </source>
</evidence>
<keyword evidence="12 15" id="KW-0460">Magnesium</keyword>
<gene>
    <name evidence="15 18" type="primary">rne</name>
    <name evidence="18" type="ORF">LPB19_09605</name>
</gene>
<keyword evidence="8 15" id="KW-0479">Metal-binding</keyword>
<feature type="compositionally biased region" description="Low complexity" evidence="16">
    <location>
        <begin position="950"/>
        <end position="962"/>
    </location>
</feature>
<keyword evidence="2 15" id="KW-1003">Cell membrane</keyword>
<dbReference type="InterPro" id="IPR012340">
    <property type="entry name" value="NA-bd_OB-fold"/>
</dbReference>
<dbReference type="PANTHER" id="PTHR30001:SF1">
    <property type="entry name" value="RIBONUCLEASE E_G-LIKE PROTEIN, CHLOROPLASTIC"/>
    <property type="match status" value="1"/>
</dbReference>
<evidence type="ECO:0000256" key="15">
    <source>
        <dbReference type="HAMAP-Rule" id="MF_00970"/>
    </source>
</evidence>
<dbReference type="InterPro" id="IPR019307">
    <property type="entry name" value="RNA-bd_AU-1/RNase_E/G"/>
</dbReference>
<dbReference type="Gene3D" id="2.40.50.140">
    <property type="entry name" value="Nucleic acid-binding proteins"/>
    <property type="match status" value="1"/>
</dbReference>
<keyword evidence="9 15" id="KW-0699">rRNA-binding</keyword>
<evidence type="ECO:0000256" key="6">
    <source>
        <dbReference type="ARBA" id="ARBA00022694"/>
    </source>
</evidence>
<keyword evidence="3 15" id="KW-0963">Cytoplasm</keyword>
<dbReference type="Gene3D" id="3.40.1260.20">
    <property type="entry name" value="Ribonuclease E, catalytic domain"/>
    <property type="match status" value="1"/>
</dbReference>
<feature type="region of interest" description="Disordered" evidence="16">
    <location>
        <begin position="571"/>
        <end position="1086"/>
    </location>
</feature>
<comment type="function">
    <text evidence="15">Endoribonuclease that plays a central role in RNA processing and decay. Required for the maturation of 5S and 16S rRNAs and the majority of tRNAs. Also involved in the degradation of most mRNAs.</text>
</comment>
<evidence type="ECO:0000256" key="7">
    <source>
        <dbReference type="ARBA" id="ARBA00022722"/>
    </source>
</evidence>
<feature type="compositionally biased region" description="Basic and acidic residues" evidence="16">
    <location>
        <begin position="1065"/>
        <end position="1086"/>
    </location>
</feature>
<dbReference type="GO" id="GO:0008995">
    <property type="term" value="F:ribonuclease E activity"/>
    <property type="evidence" value="ECO:0007669"/>
    <property type="project" value="UniProtKB-EC"/>
</dbReference>
<dbReference type="SUPFAM" id="SSF50249">
    <property type="entry name" value="Nucleic acid-binding proteins"/>
    <property type="match status" value="1"/>
</dbReference>
<feature type="compositionally biased region" description="Low complexity" evidence="16">
    <location>
        <begin position="765"/>
        <end position="780"/>
    </location>
</feature>
<dbReference type="Pfam" id="PF00575">
    <property type="entry name" value="S1"/>
    <property type="match status" value="1"/>
</dbReference>
<evidence type="ECO:0000256" key="5">
    <source>
        <dbReference type="ARBA" id="ARBA00022552"/>
    </source>
</evidence>
<evidence type="ECO:0000313" key="19">
    <source>
        <dbReference type="Proteomes" id="UP000663555"/>
    </source>
</evidence>
<comment type="similarity">
    <text evidence="1">Belongs to the RNase E/G family. RNase G subfamily.</text>
</comment>
<feature type="compositionally biased region" description="Basic and acidic residues" evidence="16">
    <location>
        <begin position="679"/>
        <end position="711"/>
    </location>
</feature>
<name>A0ABX7MMP1_9GAMM</name>
<dbReference type="NCBIfam" id="NF008074">
    <property type="entry name" value="PRK10811.1"/>
    <property type="match status" value="1"/>
</dbReference>
<evidence type="ECO:0000256" key="2">
    <source>
        <dbReference type="ARBA" id="ARBA00022475"/>
    </source>
</evidence>
<dbReference type="SMART" id="SM00316">
    <property type="entry name" value="S1"/>
    <property type="match status" value="1"/>
</dbReference>
<feature type="binding site" evidence="15">
    <location>
        <position position="407"/>
    </location>
    <ligand>
        <name>Zn(2+)</name>
        <dbReference type="ChEBI" id="CHEBI:29105"/>
        <note>ligand shared between dimeric partners</note>
    </ligand>
</feature>
<evidence type="ECO:0000256" key="16">
    <source>
        <dbReference type="SAM" id="MobiDB-lite"/>
    </source>
</evidence>
<dbReference type="InterPro" id="IPR048583">
    <property type="entry name" value="RNase_E_G_thioredoxin-like"/>
</dbReference>
<feature type="compositionally biased region" description="Basic and acidic residues" evidence="16">
    <location>
        <begin position="963"/>
        <end position="980"/>
    </location>
</feature>
<keyword evidence="5 15" id="KW-0698">rRNA processing</keyword>
<keyword evidence="10 15" id="KW-0255">Endonuclease</keyword>
<keyword evidence="15" id="KW-0862">Zinc</keyword>
<feature type="binding site" evidence="15">
    <location>
        <position position="303"/>
    </location>
    <ligand>
        <name>Mg(2+)</name>
        <dbReference type="ChEBI" id="CHEBI:18420"/>
        <note>catalytic</note>
    </ligand>
</feature>
<comment type="similarity">
    <text evidence="15">Belongs to the RNase E/G family. RNase E subfamily.</text>
</comment>
<keyword evidence="7 15" id="KW-0540">Nuclease</keyword>
<comment type="subcellular location">
    <subcellularLocation>
        <location evidence="15">Cytoplasm</location>
    </subcellularLocation>
    <subcellularLocation>
        <location evidence="15">Cell inner membrane</location>
        <topology evidence="15">Peripheral membrane protein</topology>
        <orientation evidence="15">Cytoplasmic side</orientation>
    </subcellularLocation>
</comment>
<evidence type="ECO:0000256" key="9">
    <source>
        <dbReference type="ARBA" id="ARBA00022730"/>
    </source>
</evidence>
<dbReference type="Pfam" id="PF20833">
    <property type="entry name" value="RNase_E_G_Thio"/>
    <property type="match status" value="1"/>
</dbReference>
<evidence type="ECO:0000256" key="13">
    <source>
        <dbReference type="ARBA" id="ARBA00022884"/>
    </source>
</evidence>